<dbReference type="OMA" id="VMNVMIR"/>
<dbReference type="GO" id="GO:0016747">
    <property type="term" value="F:acyltransferase activity, transferring groups other than amino-acyl groups"/>
    <property type="evidence" value="ECO:0007669"/>
    <property type="project" value="InterPro"/>
</dbReference>
<dbReference type="CDD" id="cd04301">
    <property type="entry name" value="NAT_SF"/>
    <property type="match status" value="1"/>
</dbReference>
<evidence type="ECO:0000259" key="1">
    <source>
        <dbReference type="PROSITE" id="PS51186"/>
    </source>
</evidence>
<dbReference type="STRING" id="1081105.A0A167H9S2"/>
<sequence length="254" mass="28410">MAHVNHVETRAASGPLPSLIPSTWETEVRELAMSDRREAGLALAHSFAADPLSLYLMGLDDATCWPSEKLWRLHVRLMRCSYASYRLRGIATTVGGDYDAIALWMPPGTANDDWLATLCSGTWRLRYQLPRESRKRLFNELFPALHNTKAEVLGGRNGDSYYLGYLGTKLGSRGKGHATKLLEHMMEKADAENRAMYLESSNVCNNRFYAKFGFETKKEIVLARGPVPLLLYCMVREPQNDKSSSSVGMGSEKG</sequence>
<dbReference type="PANTHER" id="PTHR42791">
    <property type="entry name" value="GNAT FAMILY ACETYLTRANSFERASE"/>
    <property type="match status" value="1"/>
</dbReference>
<gene>
    <name evidence="2" type="ORF">NOR_02147</name>
</gene>
<reference evidence="2 3" key="1">
    <citation type="journal article" date="2016" name="Genome Biol. Evol.">
        <title>Divergent and convergent evolution of fungal pathogenicity.</title>
        <authorList>
            <person name="Shang Y."/>
            <person name="Xiao G."/>
            <person name="Zheng P."/>
            <person name="Cen K."/>
            <person name="Zhan S."/>
            <person name="Wang C."/>
        </authorList>
    </citation>
    <scope>NUCLEOTIDE SEQUENCE [LARGE SCALE GENOMIC DNA]</scope>
    <source>
        <strain evidence="2 3">RCEF 4871</strain>
    </source>
</reference>
<proteinExistence type="predicted"/>
<dbReference type="SUPFAM" id="SSF55729">
    <property type="entry name" value="Acyl-CoA N-acyltransferases (Nat)"/>
    <property type="match status" value="1"/>
</dbReference>
<dbReference type="Proteomes" id="UP000243498">
    <property type="component" value="Unassembled WGS sequence"/>
</dbReference>
<feature type="domain" description="N-acetyltransferase" evidence="1">
    <location>
        <begin position="101"/>
        <end position="236"/>
    </location>
</feature>
<name>A0A167H9S2_METRR</name>
<dbReference type="Pfam" id="PF13508">
    <property type="entry name" value="Acetyltransf_7"/>
    <property type="match status" value="1"/>
</dbReference>
<dbReference type="OrthoDB" id="544277at2759"/>
<protein>
    <submittedName>
        <fullName evidence="2">Acyl-CoA N-acyltransferase</fullName>
    </submittedName>
</protein>
<dbReference type="InterPro" id="IPR052523">
    <property type="entry name" value="Trichothecene_AcTrans"/>
</dbReference>
<dbReference type="InterPro" id="IPR000182">
    <property type="entry name" value="GNAT_dom"/>
</dbReference>
<dbReference type="InterPro" id="IPR016181">
    <property type="entry name" value="Acyl_CoA_acyltransferase"/>
</dbReference>
<dbReference type="EMBL" id="AZHC01000005">
    <property type="protein sequence ID" value="OAA47657.1"/>
    <property type="molecule type" value="Genomic_DNA"/>
</dbReference>
<dbReference type="PROSITE" id="PS51186">
    <property type="entry name" value="GNAT"/>
    <property type="match status" value="1"/>
</dbReference>
<organism evidence="2 3">
    <name type="scientific">Metarhizium rileyi (strain RCEF 4871)</name>
    <name type="common">Nomuraea rileyi</name>
    <dbReference type="NCBI Taxonomy" id="1649241"/>
    <lineage>
        <taxon>Eukaryota</taxon>
        <taxon>Fungi</taxon>
        <taxon>Dikarya</taxon>
        <taxon>Ascomycota</taxon>
        <taxon>Pezizomycotina</taxon>
        <taxon>Sordariomycetes</taxon>
        <taxon>Hypocreomycetidae</taxon>
        <taxon>Hypocreales</taxon>
        <taxon>Clavicipitaceae</taxon>
        <taxon>Metarhizium</taxon>
    </lineage>
</organism>
<dbReference type="AlphaFoldDB" id="A0A167H9S2"/>
<comment type="caution">
    <text evidence="2">The sequence shown here is derived from an EMBL/GenBank/DDBJ whole genome shotgun (WGS) entry which is preliminary data.</text>
</comment>
<dbReference type="PANTHER" id="PTHR42791:SF1">
    <property type="entry name" value="N-ACETYLTRANSFERASE DOMAIN-CONTAINING PROTEIN"/>
    <property type="match status" value="1"/>
</dbReference>
<evidence type="ECO:0000313" key="2">
    <source>
        <dbReference type="EMBL" id="OAA47657.1"/>
    </source>
</evidence>
<accession>A0A167H9S2</accession>
<dbReference type="Gene3D" id="3.40.630.30">
    <property type="match status" value="1"/>
</dbReference>
<keyword evidence="3" id="KW-1185">Reference proteome</keyword>
<evidence type="ECO:0000313" key="3">
    <source>
        <dbReference type="Proteomes" id="UP000243498"/>
    </source>
</evidence>